<evidence type="ECO:0000313" key="3">
    <source>
        <dbReference type="Proteomes" id="UP000032304"/>
    </source>
</evidence>
<dbReference type="OrthoDB" id="1932414at2759"/>
<evidence type="ECO:0000313" key="4">
    <source>
        <dbReference type="Proteomes" id="UP000593578"/>
    </source>
</evidence>
<dbReference type="KEGG" id="gra:105798373"/>
<dbReference type="PANTHER" id="PTHR36795:SF2">
    <property type="entry name" value="OS01G0938400 PROTEIN"/>
    <property type="match status" value="1"/>
</dbReference>
<organism evidence="1 3">
    <name type="scientific">Gossypium raimondii</name>
    <name type="common">Peruvian cotton</name>
    <name type="synonym">Gossypium klotzschianum subsp. raimondii</name>
    <dbReference type="NCBI Taxonomy" id="29730"/>
    <lineage>
        <taxon>Eukaryota</taxon>
        <taxon>Viridiplantae</taxon>
        <taxon>Streptophyta</taxon>
        <taxon>Embryophyta</taxon>
        <taxon>Tracheophyta</taxon>
        <taxon>Spermatophyta</taxon>
        <taxon>Magnoliopsida</taxon>
        <taxon>eudicotyledons</taxon>
        <taxon>Gunneridae</taxon>
        <taxon>Pentapetalae</taxon>
        <taxon>rosids</taxon>
        <taxon>malvids</taxon>
        <taxon>Malvales</taxon>
        <taxon>Malvaceae</taxon>
        <taxon>Malvoideae</taxon>
        <taxon>Gossypium</taxon>
    </lineage>
</organism>
<dbReference type="Gramene" id="KJB33866">
    <property type="protein sequence ID" value="KJB33866"/>
    <property type="gene ID" value="B456_006G035000"/>
</dbReference>
<evidence type="ECO:0000313" key="1">
    <source>
        <dbReference type="EMBL" id="KJB33866.1"/>
    </source>
</evidence>
<dbReference type="Proteomes" id="UP000032304">
    <property type="component" value="Chromosome 6"/>
</dbReference>
<evidence type="ECO:0000313" key="2">
    <source>
        <dbReference type="EMBL" id="MBA0587121.1"/>
    </source>
</evidence>
<dbReference type="EMBL" id="CM001745">
    <property type="protein sequence ID" value="KJB33866.1"/>
    <property type="molecule type" value="Genomic_DNA"/>
</dbReference>
<reference evidence="1 3" key="1">
    <citation type="journal article" date="2012" name="Nature">
        <title>Repeated polyploidization of Gossypium genomes and the evolution of spinnable cotton fibres.</title>
        <authorList>
            <person name="Paterson A.H."/>
            <person name="Wendel J.F."/>
            <person name="Gundlach H."/>
            <person name="Guo H."/>
            <person name="Jenkins J."/>
            <person name="Jin D."/>
            <person name="Llewellyn D."/>
            <person name="Showmaker K.C."/>
            <person name="Shu S."/>
            <person name="Udall J."/>
            <person name="Yoo M.J."/>
            <person name="Byers R."/>
            <person name="Chen W."/>
            <person name="Doron-Faigenboim A."/>
            <person name="Duke M.V."/>
            <person name="Gong L."/>
            <person name="Grimwood J."/>
            <person name="Grover C."/>
            <person name="Grupp K."/>
            <person name="Hu G."/>
            <person name="Lee T.H."/>
            <person name="Li J."/>
            <person name="Lin L."/>
            <person name="Liu T."/>
            <person name="Marler B.S."/>
            <person name="Page J.T."/>
            <person name="Roberts A.W."/>
            <person name="Romanel E."/>
            <person name="Sanders W.S."/>
            <person name="Szadkowski E."/>
            <person name="Tan X."/>
            <person name="Tang H."/>
            <person name="Xu C."/>
            <person name="Wang J."/>
            <person name="Wang Z."/>
            <person name="Zhang D."/>
            <person name="Zhang L."/>
            <person name="Ashrafi H."/>
            <person name="Bedon F."/>
            <person name="Bowers J.E."/>
            <person name="Brubaker C.L."/>
            <person name="Chee P.W."/>
            <person name="Das S."/>
            <person name="Gingle A.R."/>
            <person name="Haigler C.H."/>
            <person name="Harker D."/>
            <person name="Hoffmann L.V."/>
            <person name="Hovav R."/>
            <person name="Jones D.C."/>
            <person name="Lemke C."/>
            <person name="Mansoor S."/>
            <person name="ur Rahman M."/>
            <person name="Rainville L.N."/>
            <person name="Rambani A."/>
            <person name="Reddy U.K."/>
            <person name="Rong J.K."/>
            <person name="Saranga Y."/>
            <person name="Scheffler B.E."/>
            <person name="Scheffler J.A."/>
            <person name="Stelly D.M."/>
            <person name="Triplett B.A."/>
            <person name="Van Deynze A."/>
            <person name="Vaslin M.F."/>
            <person name="Waghmare V.N."/>
            <person name="Walford S.A."/>
            <person name="Wright R.J."/>
            <person name="Zaki E.A."/>
            <person name="Zhang T."/>
            <person name="Dennis E.S."/>
            <person name="Mayer K.F."/>
            <person name="Peterson D.G."/>
            <person name="Rokhsar D.S."/>
            <person name="Wang X."/>
            <person name="Schmutz J."/>
        </authorList>
    </citation>
    <scope>NUCLEOTIDE SEQUENCE [LARGE SCALE GENOMIC DNA]</scope>
</reference>
<reference evidence="2 4" key="2">
    <citation type="journal article" date="2019" name="Genome Biol. Evol.">
        <title>Insights into the evolution of the New World diploid cottons (Gossypium, subgenus Houzingenia) based on genome sequencing.</title>
        <authorList>
            <person name="Grover C.E."/>
            <person name="Arick M.A. 2nd"/>
            <person name="Thrash A."/>
            <person name="Conover J.L."/>
            <person name="Sanders W.S."/>
            <person name="Peterson D.G."/>
            <person name="Frelichowski J.E."/>
            <person name="Scheffler J.A."/>
            <person name="Scheffler B.E."/>
            <person name="Wendel J.F."/>
        </authorList>
    </citation>
    <scope>NUCLEOTIDE SEQUENCE [LARGE SCALE GENOMIC DNA]</scope>
    <source>
        <strain evidence="2">8</strain>
        <tissue evidence="2">Leaf</tissue>
    </source>
</reference>
<gene>
    <name evidence="1" type="ORF">B456_006G035000</name>
    <name evidence="2" type="ORF">Gorai_000257</name>
</gene>
<reference evidence="2" key="3">
    <citation type="submission" date="2020-04" db="EMBL/GenBank/DDBJ databases">
        <authorList>
            <person name="Grover C.E."/>
            <person name="Arick M.A. II"/>
            <person name="Thrash A."/>
            <person name="Conover J.L."/>
            <person name="Sanders W.S."/>
            <person name="Peterson D.G."/>
            <person name="Scheffler J.A."/>
            <person name="Scheffler B.E."/>
            <person name="Wendel J.F."/>
        </authorList>
    </citation>
    <scope>NUCLEOTIDE SEQUENCE</scope>
    <source>
        <strain evidence="2">8</strain>
        <tissue evidence="2">Leaf</tissue>
    </source>
</reference>
<dbReference type="EMBL" id="JABEZZ010000006">
    <property type="protein sequence ID" value="MBA0587121.1"/>
    <property type="molecule type" value="Genomic_DNA"/>
</dbReference>
<dbReference type="eggNOG" id="ENOG502S5MM">
    <property type="taxonomic scope" value="Eukaryota"/>
</dbReference>
<dbReference type="Proteomes" id="UP000593578">
    <property type="component" value="Unassembled WGS sequence"/>
</dbReference>
<proteinExistence type="predicted"/>
<dbReference type="AlphaFoldDB" id="A0A0D2RWJ8"/>
<name>A0A0D2RWJ8_GOSRA</name>
<keyword evidence="3" id="KW-1185">Reference proteome</keyword>
<sequence length="133" mass="15467">MASATKFSYHRLKHEEEEGHVLEVDEIAERLMMMGRPRPCVRLKRVSVKKRFRVKVPSLRRLFRKKVKLVRISFGKMVKRFKESQAHLGDLFAGNYMFIQVNPTTMKYCFEKSYGGLALNGLPSSRCSLSRIA</sequence>
<dbReference type="PANTHER" id="PTHR36795">
    <property type="entry name" value="OS01G0938400 PROTEIN"/>
    <property type="match status" value="1"/>
</dbReference>
<protein>
    <submittedName>
        <fullName evidence="1">Uncharacterized protein</fullName>
    </submittedName>
</protein>
<dbReference type="OMA" id="SFTNHGI"/>
<accession>A0A0D2RWJ8</accession>